<name>A0A1I5XA18_9BACI</name>
<dbReference type="RefSeq" id="WP_093339044.1">
    <property type="nucleotide sequence ID" value="NZ_FOXD01000026.1"/>
</dbReference>
<keyword evidence="2" id="KW-1185">Reference proteome</keyword>
<dbReference type="Proteomes" id="UP000198892">
    <property type="component" value="Unassembled WGS sequence"/>
</dbReference>
<evidence type="ECO:0000313" key="1">
    <source>
        <dbReference type="EMBL" id="SFQ28810.1"/>
    </source>
</evidence>
<reference evidence="2" key="1">
    <citation type="submission" date="2016-10" db="EMBL/GenBank/DDBJ databases">
        <authorList>
            <person name="Varghese N."/>
            <person name="Submissions S."/>
        </authorList>
    </citation>
    <scope>NUCLEOTIDE SEQUENCE [LARGE SCALE GENOMIC DNA]</scope>
    <source>
        <strain evidence="2">S7</strain>
    </source>
</reference>
<protein>
    <submittedName>
        <fullName evidence="1">Uncharacterized protein</fullName>
    </submittedName>
</protein>
<sequence length="830" mass="97612">MLNYYHFNINNGDKLNRWMYSGPYNIPFDSDPAVFYEPVNLTEEYRQVEYPLRSQYLQQRKEKEYPETEGFENVYFPFESSRFDFSSFITTPHVLKTYAKTFIKTNEEQTLSFRVITCGSVDIWVNKKHQVKFSPFTRNIPSTENINLSLQAGENEIVVLLEDLAERDVNYYFELIYKDHRELENYLLVNEDPIKIRMAEEYLDQLHFEKDIYINEELTLISPSSPDASLDSNMVVEINKNKLINPVFTTNQSSPKFGIKLDDNKVINMGKSQDYNLSGLNEFTFGIRVSDNLYVYRTLAVSLFMEREMVMEPHWKLDTRKRKALKYFANLDQKDLNVGIAKLMYFNYLDNSTEQALRSCFEEVEQKEDCADFRLAPLLAVFQMKNSLFPKQLQEDIKRLSLNFRYWIDEPGNDVMWYFSENHAFLFHVSQYLAGHLFAEDVFQVSKRMGWEQRVLGRTRLLHWFDNFFEYGFAEWNSTTYLPIDLIGFYSLYESAPDKDIQELAKKALDKTFKVIAINMHGKTMASTYGRVYEHDLKAMENSEISNISCILWGEGYFNHSLRAPVWFCLSEYTPPEYQDIVRMEDNQAMLAEYTQGIKQIYSYVYKTKEYSLAGAMNISPNEKGHQQHVMNVSLENENTTMWINNPGETAFSGKNRPSFWAGNGRCPIIRQHKNIMIMKYKFQDDDYKFTHVYLPAWDMDEANLSENWLFVRKGDAYVGMYSETGFVPVKEKATSCREVRSYGSEQHYVIKCSSHKEAGAFKDFMEKLSNSRIKHNSNEFSIEDFQYGDLKLSEENELYINRLLKKYSSNQDVEYKKLNIDSEGGEKVD</sequence>
<proteinExistence type="predicted"/>
<evidence type="ECO:0000313" key="2">
    <source>
        <dbReference type="Proteomes" id="UP000198892"/>
    </source>
</evidence>
<dbReference type="STRING" id="1884432.SAMN05518683_12618"/>
<dbReference type="OrthoDB" id="1029638at2"/>
<accession>A0A1I5XA18</accession>
<gene>
    <name evidence="1" type="ORF">SAMN05518683_12618</name>
</gene>
<dbReference type="EMBL" id="FOXD01000026">
    <property type="protein sequence ID" value="SFQ28810.1"/>
    <property type="molecule type" value="Genomic_DNA"/>
</dbReference>
<dbReference type="AlphaFoldDB" id="A0A1I5XA18"/>
<organism evidence="1 2">
    <name type="scientific">Salibacterium halotolerans</name>
    <dbReference type="NCBI Taxonomy" id="1884432"/>
    <lineage>
        <taxon>Bacteria</taxon>
        <taxon>Bacillati</taxon>
        <taxon>Bacillota</taxon>
        <taxon>Bacilli</taxon>
        <taxon>Bacillales</taxon>
        <taxon>Bacillaceae</taxon>
    </lineage>
</organism>